<gene>
    <name evidence="6" type="ORF">CDL12_08127</name>
</gene>
<feature type="region of interest" description="Disordered" evidence="4">
    <location>
        <begin position="1"/>
        <end position="44"/>
    </location>
</feature>
<dbReference type="GO" id="GO:0005509">
    <property type="term" value="F:calcium ion binding"/>
    <property type="evidence" value="ECO:0007669"/>
    <property type="project" value="InterPro"/>
</dbReference>
<dbReference type="AlphaFoldDB" id="A0A2G9HPI5"/>
<dbReference type="Gene3D" id="1.10.238.10">
    <property type="entry name" value="EF-hand"/>
    <property type="match status" value="2"/>
</dbReference>
<evidence type="ECO:0000256" key="2">
    <source>
        <dbReference type="ARBA" id="ARBA00022737"/>
    </source>
</evidence>
<dbReference type="PROSITE" id="PS00018">
    <property type="entry name" value="EF_HAND_1"/>
    <property type="match status" value="3"/>
</dbReference>
<dbReference type="STRING" id="429701.A0A2G9HPI5"/>
<dbReference type="OrthoDB" id="26525at2759"/>
<keyword evidence="1" id="KW-0479">Metal-binding</keyword>
<feature type="domain" description="EF-hand" evidence="5">
    <location>
        <begin position="46"/>
        <end position="81"/>
    </location>
</feature>
<accession>A0A2G9HPI5</accession>
<evidence type="ECO:0000256" key="4">
    <source>
        <dbReference type="SAM" id="MobiDB-lite"/>
    </source>
</evidence>
<evidence type="ECO:0000259" key="5">
    <source>
        <dbReference type="PROSITE" id="PS50222"/>
    </source>
</evidence>
<evidence type="ECO:0000256" key="3">
    <source>
        <dbReference type="ARBA" id="ARBA00022837"/>
    </source>
</evidence>
<organism evidence="6 7">
    <name type="scientific">Handroanthus impetiginosus</name>
    <dbReference type="NCBI Taxonomy" id="429701"/>
    <lineage>
        <taxon>Eukaryota</taxon>
        <taxon>Viridiplantae</taxon>
        <taxon>Streptophyta</taxon>
        <taxon>Embryophyta</taxon>
        <taxon>Tracheophyta</taxon>
        <taxon>Spermatophyta</taxon>
        <taxon>Magnoliopsida</taxon>
        <taxon>eudicotyledons</taxon>
        <taxon>Gunneridae</taxon>
        <taxon>Pentapetalae</taxon>
        <taxon>asterids</taxon>
        <taxon>lamiids</taxon>
        <taxon>Lamiales</taxon>
        <taxon>Bignoniaceae</taxon>
        <taxon>Crescentiina</taxon>
        <taxon>Tabebuia alliance</taxon>
        <taxon>Handroanthus</taxon>
    </lineage>
</organism>
<proteinExistence type="predicted"/>
<feature type="domain" description="EF-hand" evidence="5">
    <location>
        <begin position="82"/>
        <end position="116"/>
    </location>
</feature>
<dbReference type="PANTHER" id="PTHR10891">
    <property type="entry name" value="EF-HAND CALCIUM-BINDING DOMAIN CONTAINING PROTEIN"/>
    <property type="match status" value="1"/>
</dbReference>
<dbReference type="EMBL" id="NKXS01001318">
    <property type="protein sequence ID" value="PIN19200.1"/>
    <property type="molecule type" value="Genomic_DNA"/>
</dbReference>
<dbReference type="InterPro" id="IPR002048">
    <property type="entry name" value="EF_hand_dom"/>
</dbReference>
<feature type="domain" description="EF-hand" evidence="5">
    <location>
        <begin position="153"/>
        <end position="188"/>
    </location>
</feature>
<dbReference type="InterPro" id="IPR011992">
    <property type="entry name" value="EF-hand-dom_pair"/>
</dbReference>
<feature type="compositionally biased region" description="Low complexity" evidence="4">
    <location>
        <begin position="1"/>
        <end position="17"/>
    </location>
</feature>
<dbReference type="SMART" id="SM00054">
    <property type="entry name" value="EFh"/>
    <property type="match status" value="4"/>
</dbReference>
<reference evidence="7" key="1">
    <citation type="journal article" date="2018" name="Gigascience">
        <title>Genome assembly of the Pink Ipe (Handroanthus impetiginosus, Bignoniaceae), a highly valued, ecologically keystone Neotropical timber forest tree.</title>
        <authorList>
            <person name="Silva-Junior O.B."/>
            <person name="Grattapaglia D."/>
            <person name="Novaes E."/>
            <person name="Collevatti R.G."/>
        </authorList>
    </citation>
    <scope>NUCLEOTIDE SEQUENCE [LARGE SCALE GENOMIC DNA]</scope>
    <source>
        <strain evidence="7">cv. UFG-1</strain>
    </source>
</reference>
<keyword evidence="2" id="KW-0677">Repeat</keyword>
<evidence type="ECO:0000313" key="7">
    <source>
        <dbReference type="Proteomes" id="UP000231279"/>
    </source>
</evidence>
<dbReference type="PROSITE" id="PS50222">
    <property type="entry name" value="EF_HAND_2"/>
    <property type="match status" value="4"/>
</dbReference>
<name>A0A2G9HPI5_9LAMI</name>
<comment type="caution">
    <text evidence="6">The sequence shown here is derived from an EMBL/GenBank/DDBJ whole genome shotgun (WGS) entry which is preliminary data.</text>
</comment>
<dbReference type="SUPFAM" id="SSF47473">
    <property type="entry name" value="EF-hand"/>
    <property type="match status" value="1"/>
</dbReference>
<protein>
    <submittedName>
        <fullName evidence="6">Calmodulin and related proteins (EF-Hand superfamily)</fullName>
    </submittedName>
</protein>
<evidence type="ECO:0000256" key="1">
    <source>
        <dbReference type="ARBA" id="ARBA00022723"/>
    </source>
</evidence>
<dbReference type="InterPro" id="IPR039647">
    <property type="entry name" value="EF_hand_pair_protein_CML-like"/>
</dbReference>
<dbReference type="Proteomes" id="UP000231279">
    <property type="component" value="Unassembled WGS sequence"/>
</dbReference>
<dbReference type="InterPro" id="IPR018247">
    <property type="entry name" value="EF_Hand_1_Ca_BS"/>
</dbReference>
<sequence length="189" mass="20987">MSRFSFLSFNRSSSKKPSTPKPPAINHTRSKELQKPPSIQSKNLQPKIEELKTIFNKFDTNGDGKISLEEYKQALKIIGGATTKNEAAQAFRAADADGDGFIEFEEFSKVFSTDGGVKSSEIEESFKAFDADGDGKISAEELMGVLRRMGEKCSLEGCKKMIRGVDRDGDGYIDMDEFITMMTQNMKIV</sequence>
<keyword evidence="7" id="KW-1185">Reference proteome</keyword>
<dbReference type="FunFam" id="1.10.238.10:FF:000003">
    <property type="entry name" value="Calmodulin A"/>
    <property type="match status" value="1"/>
</dbReference>
<dbReference type="CDD" id="cd00051">
    <property type="entry name" value="EFh"/>
    <property type="match status" value="2"/>
</dbReference>
<dbReference type="Pfam" id="PF13499">
    <property type="entry name" value="EF-hand_7"/>
    <property type="match status" value="2"/>
</dbReference>
<evidence type="ECO:0000313" key="6">
    <source>
        <dbReference type="EMBL" id="PIN19200.1"/>
    </source>
</evidence>
<keyword evidence="3" id="KW-0106">Calcium</keyword>
<feature type="domain" description="EF-hand" evidence="5">
    <location>
        <begin position="117"/>
        <end position="152"/>
    </location>
</feature>